<evidence type="ECO:0000256" key="5">
    <source>
        <dbReference type="ARBA" id="ARBA00022692"/>
    </source>
</evidence>
<keyword evidence="4" id="KW-0808">Transferase</keyword>
<evidence type="ECO:0000256" key="7">
    <source>
        <dbReference type="ARBA" id="ARBA00023136"/>
    </source>
</evidence>
<dbReference type="STRING" id="1817825.A2720_02565"/>
<name>A0A1F5NUR5_9BACT</name>
<feature type="transmembrane region" description="Helical" evidence="8">
    <location>
        <begin position="216"/>
        <end position="234"/>
    </location>
</feature>
<evidence type="ECO:0000313" key="11">
    <source>
        <dbReference type="Proteomes" id="UP000178892"/>
    </source>
</evidence>
<evidence type="ECO:0000256" key="3">
    <source>
        <dbReference type="ARBA" id="ARBA00022676"/>
    </source>
</evidence>
<feature type="transmembrane region" description="Helical" evidence="8">
    <location>
        <begin position="5"/>
        <end position="24"/>
    </location>
</feature>
<feature type="transmembrane region" description="Helical" evidence="8">
    <location>
        <begin position="357"/>
        <end position="376"/>
    </location>
</feature>
<feature type="transmembrane region" description="Helical" evidence="8">
    <location>
        <begin position="327"/>
        <end position="345"/>
    </location>
</feature>
<dbReference type="InterPro" id="IPR050297">
    <property type="entry name" value="LipidA_mod_glycosyltrf_83"/>
</dbReference>
<dbReference type="GO" id="GO:0016763">
    <property type="term" value="F:pentosyltransferase activity"/>
    <property type="evidence" value="ECO:0007669"/>
    <property type="project" value="TreeGrafter"/>
</dbReference>
<protein>
    <recommendedName>
        <fullName evidence="9">Glycosyltransferase RgtA/B/C/D-like domain-containing protein</fullName>
    </recommendedName>
</protein>
<dbReference type="GO" id="GO:0009103">
    <property type="term" value="P:lipopolysaccharide biosynthetic process"/>
    <property type="evidence" value="ECO:0007669"/>
    <property type="project" value="UniProtKB-ARBA"/>
</dbReference>
<accession>A0A1F5NUR5</accession>
<comment type="subcellular location">
    <subcellularLocation>
        <location evidence="1">Cell membrane</location>
        <topology evidence="1">Multi-pass membrane protein</topology>
    </subcellularLocation>
</comment>
<keyword evidence="6 8" id="KW-1133">Transmembrane helix</keyword>
<evidence type="ECO:0000256" key="4">
    <source>
        <dbReference type="ARBA" id="ARBA00022679"/>
    </source>
</evidence>
<keyword evidence="2" id="KW-1003">Cell membrane</keyword>
<feature type="transmembrane region" description="Helical" evidence="8">
    <location>
        <begin position="110"/>
        <end position="127"/>
    </location>
</feature>
<feature type="transmembrane region" description="Helical" evidence="8">
    <location>
        <begin position="388"/>
        <end position="408"/>
    </location>
</feature>
<evidence type="ECO:0000256" key="6">
    <source>
        <dbReference type="ARBA" id="ARBA00022989"/>
    </source>
</evidence>
<feature type="domain" description="Glycosyltransferase RgtA/B/C/D-like" evidence="9">
    <location>
        <begin position="65"/>
        <end position="222"/>
    </location>
</feature>
<dbReference type="InterPro" id="IPR038731">
    <property type="entry name" value="RgtA/B/C-like"/>
</dbReference>
<comment type="caution">
    <text evidence="10">The sequence shown here is derived from an EMBL/GenBank/DDBJ whole genome shotgun (WGS) entry which is preliminary data.</text>
</comment>
<feature type="transmembrane region" description="Helical" evidence="8">
    <location>
        <begin position="82"/>
        <end position="103"/>
    </location>
</feature>
<dbReference type="GO" id="GO:0010041">
    <property type="term" value="P:response to iron(III) ion"/>
    <property type="evidence" value="ECO:0007669"/>
    <property type="project" value="TreeGrafter"/>
</dbReference>
<dbReference type="Proteomes" id="UP000178892">
    <property type="component" value="Unassembled WGS sequence"/>
</dbReference>
<proteinExistence type="predicted"/>
<evidence type="ECO:0000256" key="2">
    <source>
        <dbReference type="ARBA" id="ARBA00022475"/>
    </source>
</evidence>
<reference evidence="10 11" key="1">
    <citation type="journal article" date="2016" name="Nat. Commun.">
        <title>Thousands of microbial genomes shed light on interconnected biogeochemical processes in an aquifer system.</title>
        <authorList>
            <person name="Anantharaman K."/>
            <person name="Brown C.T."/>
            <person name="Hug L.A."/>
            <person name="Sharon I."/>
            <person name="Castelle C.J."/>
            <person name="Probst A.J."/>
            <person name="Thomas B.C."/>
            <person name="Singh A."/>
            <person name="Wilkins M.J."/>
            <person name="Karaoz U."/>
            <person name="Brodie E.L."/>
            <person name="Williams K.H."/>
            <person name="Hubbard S.S."/>
            <person name="Banfield J.F."/>
        </authorList>
    </citation>
    <scope>NUCLEOTIDE SEQUENCE [LARGE SCALE GENOMIC DNA]</scope>
</reference>
<evidence type="ECO:0000256" key="1">
    <source>
        <dbReference type="ARBA" id="ARBA00004651"/>
    </source>
</evidence>
<evidence type="ECO:0000256" key="8">
    <source>
        <dbReference type="SAM" id="Phobius"/>
    </source>
</evidence>
<dbReference type="PANTHER" id="PTHR33908:SF3">
    <property type="entry name" value="UNDECAPRENYL PHOSPHATE-ALPHA-4-AMINO-4-DEOXY-L-ARABINOSE ARABINOSYL TRANSFERASE"/>
    <property type="match status" value="1"/>
</dbReference>
<dbReference type="AlphaFoldDB" id="A0A1F5NUR5"/>
<feature type="transmembrane region" description="Helical" evidence="8">
    <location>
        <begin position="295"/>
        <end position="315"/>
    </location>
</feature>
<evidence type="ECO:0000259" key="9">
    <source>
        <dbReference type="Pfam" id="PF13231"/>
    </source>
</evidence>
<sequence length="522" mass="59695">MKRHYLNYTILIGIVLIAVFFRFWQLGTLPGGLFPDEAANGLDVNAIFDGQIQPFYERGNGREALFFYFLAAAVKMFGRTPLAHHLVSALFGLTALIATYFLAKELFNGRIALLSGFFMAVSSYATTISRTAFRANTVPLFATLTIFFAVKFFKAGSSKEKYVYAALTGLCLGLGFYTYISFRMMVPLFLFFGLVLLLSQKNQIRELIKSYWRPKLTFLAGFLVSFSWIGYYFLTHPGTFVGRAGQVSIFSPDLNQGDLFGTFLAVLKKTILSFFTEGDLNWRHNVSGFPFLSPFLSPFFALALVIFTAAIFKLINQAWHKSLDRQTVYQALCASWFWLMLIPEVTTAEGIPHGLRLIGVIPVIFILSAWGLIWVWDKFAPYLKFKTIFAAIFLLGLFAYNFNLYFALAARSPDYYYSFRSDLTEVSRYLLNRNLKYKTYLVLDKFSVQTVDYLTSEKHQPYILLVPENTYQVILKSGDQVVFTQSTLFDRLKFTQTHPSAKLVKEAKNQFRQLIMLVYQEP</sequence>
<dbReference type="GO" id="GO:0005886">
    <property type="term" value="C:plasma membrane"/>
    <property type="evidence" value="ECO:0007669"/>
    <property type="project" value="UniProtKB-SubCell"/>
</dbReference>
<dbReference type="PANTHER" id="PTHR33908">
    <property type="entry name" value="MANNOSYLTRANSFERASE YKCB-RELATED"/>
    <property type="match status" value="1"/>
</dbReference>
<keyword evidence="7 8" id="KW-0472">Membrane</keyword>
<organism evidence="10 11">
    <name type="scientific">Candidatus Doudnabacteria bacterium RIFCSPHIGHO2_01_FULL_46_24</name>
    <dbReference type="NCBI Taxonomy" id="1817825"/>
    <lineage>
        <taxon>Bacteria</taxon>
        <taxon>Candidatus Doudnaibacteriota</taxon>
    </lineage>
</organism>
<gene>
    <name evidence="10" type="ORF">A2720_02565</name>
</gene>
<dbReference type="Pfam" id="PF13231">
    <property type="entry name" value="PMT_2"/>
    <property type="match status" value="1"/>
</dbReference>
<feature type="transmembrane region" description="Helical" evidence="8">
    <location>
        <begin position="186"/>
        <end position="204"/>
    </location>
</feature>
<keyword evidence="3" id="KW-0328">Glycosyltransferase</keyword>
<dbReference type="EMBL" id="MFEL01000008">
    <property type="protein sequence ID" value="OGE81399.1"/>
    <property type="molecule type" value="Genomic_DNA"/>
</dbReference>
<keyword evidence="5 8" id="KW-0812">Transmembrane</keyword>
<evidence type="ECO:0000313" key="10">
    <source>
        <dbReference type="EMBL" id="OGE81399.1"/>
    </source>
</evidence>